<dbReference type="Proteomes" id="UP001595868">
    <property type="component" value="Unassembled WGS sequence"/>
</dbReference>
<evidence type="ECO:0000313" key="2">
    <source>
        <dbReference type="Proteomes" id="UP001595868"/>
    </source>
</evidence>
<accession>A0ABV8KNY6</accession>
<sequence length="126" mass="13514">MDVEVTGDRELLAALNRAQSRSVPEVEKVVAKGSLNIKKGAQRRVSGLKHAPAYPASISYDLYHGLLTVRSQIGPDKTKRQGALGNLLEFGSRNNAAIPHLLPEFAAEEPRFVAALEDLAADLLGG</sequence>
<evidence type="ECO:0000313" key="1">
    <source>
        <dbReference type="EMBL" id="MFC4107778.1"/>
    </source>
</evidence>
<name>A0ABV8KNY6_9ACTN</name>
<dbReference type="RefSeq" id="WP_377547140.1">
    <property type="nucleotide sequence ID" value="NZ_JBHSBN010000011.1"/>
</dbReference>
<dbReference type="EMBL" id="JBHSBN010000011">
    <property type="protein sequence ID" value="MFC4107778.1"/>
    <property type="molecule type" value="Genomic_DNA"/>
</dbReference>
<protein>
    <recommendedName>
        <fullName evidence="3">Phage protein, HK97 gp10 family</fullName>
    </recommendedName>
</protein>
<gene>
    <name evidence="1" type="ORF">ACFOX0_17830</name>
</gene>
<proteinExistence type="predicted"/>
<comment type="caution">
    <text evidence="1">The sequence shown here is derived from an EMBL/GenBank/DDBJ whole genome shotgun (WGS) entry which is preliminary data.</text>
</comment>
<organism evidence="1 2">
    <name type="scientific">Micromonospora zhanjiangensis</name>
    <dbReference type="NCBI Taxonomy" id="1522057"/>
    <lineage>
        <taxon>Bacteria</taxon>
        <taxon>Bacillati</taxon>
        <taxon>Actinomycetota</taxon>
        <taxon>Actinomycetes</taxon>
        <taxon>Micromonosporales</taxon>
        <taxon>Micromonosporaceae</taxon>
        <taxon>Micromonospora</taxon>
    </lineage>
</organism>
<reference evidence="2" key="1">
    <citation type="journal article" date="2019" name="Int. J. Syst. Evol. Microbiol.">
        <title>The Global Catalogue of Microorganisms (GCM) 10K type strain sequencing project: providing services to taxonomists for standard genome sequencing and annotation.</title>
        <authorList>
            <consortium name="The Broad Institute Genomics Platform"/>
            <consortium name="The Broad Institute Genome Sequencing Center for Infectious Disease"/>
            <person name="Wu L."/>
            <person name="Ma J."/>
        </authorList>
    </citation>
    <scope>NUCLEOTIDE SEQUENCE [LARGE SCALE GENOMIC DNA]</scope>
    <source>
        <strain evidence="2">2902at01</strain>
    </source>
</reference>
<keyword evidence="2" id="KW-1185">Reference proteome</keyword>
<evidence type="ECO:0008006" key="3">
    <source>
        <dbReference type="Google" id="ProtNLM"/>
    </source>
</evidence>